<dbReference type="Gene3D" id="2.30.30.30">
    <property type="match status" value="1"/>
</dbReference>
<organism evidence="8 9">
    <name type="scientific">Actinomortierella ambigua</name>
    <dbReference type="NCBI Taxonomy" id="1343610"/>
    <lineage>
        <taxon>Eukaryota</taxon>
        <taxon>Fungi</taxon>
        <taxon>Fungi incertae sedis</taxon>
        <taxon>Mucoromycota</taxon>
        <taxon>Mortierellomycotina</taxon>
        <taxon>Mortierellomycetes</taxon>
        <taxon>Mortierellales</taxon>
        <taxon>Mortierellaceae</taxon>
        <taxon>Actinomortierella</taxon>
    </lineage>
</organism>
<dbReference type="InterPro" id="IPR038237">
    <property type="entry name" value="Ribosomal_eS4_central_sf"/>
</dbReference>
<dbReference type="GO" id="GO:0003735">
    <property type="term" value="F:structural constituent of ribosome"/>
    <property type="evidence" value="ECO:0007669"/>
    <property type="project" value="UniProtKB-UniRule"/>
</dbReference>
<dbReference type="PROSITE" id="PS00528">
    <property type="entry name" value="RIBOSOMAL_S4E"/>
    <property type="match status" value="1"/>
</dbReference>
<protein>
    <recommendedName>
        <fullName evidence="6">40S ribosomal protein S4</fullName>
    </recommendedName>
</protein>
<dbReference type="EMBL" id="JAAAJB010000083">
    <property type="protein sequence ID" value="KAG0266974.1"/>
    <property type="molecule type" value="Genomic_DNA"/>
</dbReference>
<dbReference type="InterPro" id="IPR000876">
    <property type="entry name" value="Ribosomal_eS4"/>
</dbReference>
<keyword evidence="4 6" id="KW-0689">Ribosomal protein</keyword>
<evidence type="ECO:0000256" key="2">
    <source>
        <dbReference type="ARBA" id="ARBA00022730"/>
    </source>
</evidence>
<gene>
    <name evidence="8" type="primary">RPS4</name>
    <name evidence="8" type="ORF">DFQ27_009251</name>
</gene>
<dbReference type="Pfam" id="PF08071">
    <property type="entry name" value="RS4NT"/>
    <property type="match status" value="1"/>
</dbReference>
<comment type="caution">
    <text evidence="8">The sequence shown here is derived from an EMBL/GenBank/DDBJ whole genome shotgun (WGS) entry which is preliminary data.</text>
</comment>
<dbReference type="Pfam" id="PF16121">
    <property type="entry name" value="40S_S4_C"/>
    <property type="match status" value="1"/>
</dbReference>
<dbReference type="InterPro" id="IPR013843">
    <property type="entry name" value="Ribosomal_eS4_N"/>
</dbReference>
<dbReference type="HAMAP" id="MF_00485">
    <property type="entry name" value="Ribosomal_eS4"/>
    <property type="match status" value="1"/>
</dbReference>
<dbReference type="Proteomes" id="UP000807716">
    <property type="component" value="Unassembled WGS sequence"/>
</dbReference>
<dbReference type="GO" id="GO:0022627">
    <property type="term" value="C:cytosolic small ribosomal subunit"/>
    <property type="evidence" value="ECO:0007669"/>
    <property type="project" value="TreeGrafter"/>
</dbReference>
<evidence type="ECO:0000313" key="9">
    <source>
        <dbReference type="Proteomes" id="UP000807716"/>
    </source>
</evidence>
<dbReference type="PROSITE" id="PS50889">
    <property type="entry name" value="S4"/>
    <property type="match status" value="1"/>
</dbReference>
<dbReference type="InterPro" id="IPR013845">
    <property type="entry name" value="Ribosomal_eS4_central_region"/>
</dbReference>
<dbReference type="CDD" id="cd00165">
    <property type="entry name" value="S4"/>
    <property type="match status" value="1"/>
</dbReference>
<dbReference type="PANTHER" id="PTHR11581">
    <property type="entry name" value="30S/40S RIBOSOMAL PROTEIN S4"/>
    <property type="match status" value="1"/>
</dbReference>
<dbReference type="GO" id="GO:0006412">
    <property type="term" value="P:translation"/>
    <property type="evidence" value="ECO:0007669"/>
    <property type="project" value="InterPro"/>
</dbReference>
<dbReference type="SMART" id="SM00739">
    <property type="entry name" value="KOW"/>
    <property type="match status" value="1"/>
</dbReference>
<evidence type="ECO:0000256" key="5">
    <source>
        <dbReference type="ARBA" id="ARBA00023274"/>
    </source>
</evidence>
<dbReference type="Gene3D" id="2.40.50.740">
    <property type="match status" value="1"/>
</dbReference>
<sequence length="270" mass="30476">MASLCRTSVTARGPKKHLKRLNAPKHWMLDKLTGTYAPRPSSGPHKLRECLPLIILMRNRLKYALNGKEVQSILMQRLVKVDGKVRTDSTYPAGFMDTISIEKTGENFRLVYDTKGRFTVHRITEEEAKYKLCKVKKVQVGAKGIPFIVTHDGRTLRYPDPLIKVNDTVKLDLETGKFSEFVKFEVGNVAMVTGGRNTGRVGVITHRERHVGGFDIVHIKDVLDRQFATRVSNVFVLGEGNKPWVSLPKNKGVKLTIAEERDRRRAAATN</sequence>
<dbReference type="AlphaFoldDB" id="A0A9P6UB26"/>
<dbReference type="FunFam" id="2.40.50.740:FF:000001">
    <property type="entry name" value="40S ribosomal protein S4"/>
    <property type="match status" value="1"/>
</dbReference>
<evidence type="ECO:0000256" key="1">
    <source>
        <dbReference type="ARBA" id="ARBA00007500"/>
    </source>
</evidence>
<dbReference type="OrthoDB" id="1109245at2759"/>
<feature type="domain" description="KOW" evidence="7">
    <location>
        <begin position="183"/>
        <end position="210"/>
    </location>
</feature>
<reference evidence="8" key="1">
    <citation type="journal article" date="2020" name="Fungal Divers.">
        <title>Resolving the Mortierellaceae phylogeny through synthesis of multi-gene phylogenetics and phylogenomics.</title>
        <authorList>
            <person name="Vandepol N."/>
            <person name="Liber J."/>
            <person name="Desiro A."/>
            <person name="Na H."/>
            <person name="Kennedy M."/>
            <person name="Barry K."/>
            <person name="Grigoriev I.V."/>
            <person name="Miller A.N."/>
            <person name="O'Donnell K."/>
            <person name="Stajich J.E."/>
            <person name="Bonito G."/>
        </authorList>
    </citation>
    <scope>NUCLEOTIDE SEQUENCE</scope>
    <source>
        <strain evidence="8">BC1065</strain>
    </source>
</reference>
<dbReference type="InterPro" id="IPR014722">
    <property type="entry name" value="Rib_uL2_dom2"/>
</dbReference>
<name>A0A9P6UB26_9FUNG</name>
<evidence type="ECO:0000256" key="6">
    <source>
        <dbReference type="PIRNR" id="PIRNR002116"/>
    </source>
</evidence>
<dbReference type="GO" id="GO:0019843">
    <property type="term" value="F:rRNA binding"/>
    <property type="evidence" value="ECO:0007669"/>
    <property type="project" value="UniProtKB-UniRule"/>
</dbReference>
<dbReference type="Pfam" id="PF00900">
    <property type="entry name" value="Ribosomal_S4e"/>
    <property type="match status" value="1"/>
</dbReference>
<dbReference type="InterPro" id="IPR036986">
    <property type="entry name" value="S4_RNA-bd_sf"/>
</dbReference>
<evidence type="ECO:0000313" key="8">
    <source>
        <dbReference type="EMBL" id="KAG0266974.1"/>
    </source>
</evidence>
<dbReference type="FunFam" id="3.10.290.10:FF:000051">
    <property type="entry name" value="40S ribosomal protein S4, X isoform"/>
    <property type="match status" value="1"/>
</dbReference>
<proteinExistence type="inferred from homology"/>
<dbReference type="CDD" id="cd06087">
    <property type="entry name" value="KOW_RPS4"/>
    <property type="match status" value="1"/>
</dbReference>
<dbReference type="InterPro" id="IPR041982">
    <property type="entry name" value="Ribosomal_eS4_KOW"/>
</dbReference>
<evidence type="ECO:0000256" key="4">
    <source>
        <dbReference type="ARBA" id="ARBA00022980"/>
    </source>
</evidence>
<dbReference type="PIRSF" id="PIRSF002116">
    <property type="entry name" value="Ribosomal_S4"/>
    <property type="match status" value="1"/>
</dbReference>
<keyword evidence="9" id="KW-1185">Reference proteome</keyword>
<dbReference type="InterPro" id="IPR032277">
    <property type="entry name" value="Ribosomal_eS4_C"/>
</dbReference>
<comment type="similarity">
    <text evidence="1 6">Belongs to the eukaryotic ribosomal protein eS4 family.</text>
</comment>
<evidence type="ECO:0000259" key="7">
    <source>
        <dbReference type="SMART" id="SM00739"/>
    </source>
</evidence>
<dbReference type="InterPro" id="IPR018199">
    <property type="entry name" value="Ribosomal_eS4_N_CS"/>
</dbReference>
<evidence type="ECO:0000256" key="3">
    <source>
        <dbReference type="ARBA" id="ARBA00022884"/>
    </source>
</evidence>
<keyword evidence="3 6" id="KW-0694">RNA-binding</keyword>
<dbReference type="Gene3D" id="3.10.290.10">
    <property type="entry name" value="RNA-binding S4 domain"/>
    <property type="match status" value="1"/>
</dbReference>
<keyword evidence="2 6" id="KW-0699">rRNA-binding</keyword>
<dbReference type="Pfam" id="PF00467">
    <property type="entry name" value="KOW"/>
    <property type="match status" value="1"/>
</dbReference>
<dbReference type="PANTHER" id="PTHR11581:SF0">
    <property type="entry name" value="SMALL RIBOSOMAL SUBUNIT PROTEIN ES4"/>
    <property type="match status" value="1"/>
</dbReference>
<dbReference type="FunFam" id="2.30.30.30:FF:000005">
    <property type="entry name" value="40S ribosomal protein S4"/>
    <property type="match status" value="1"/>
</dbReference>
<keyword evidence="5 6" id="KW-0687">Ribonucleoprotein</keyword>
<dbReference type="InterPro" id="IPR005824">
    <property type="entry name" value="KOW"/>
</dbReference>
<accession>A0A9P6UB26</accession>